<evidence type="ECO:0000313" key="3">
    <source>
        <dbReference type="Proteomes" id="UP000054107"/>
    </source>
</evidence>
<dbReference type="Proteomes" id="UP000054107">
    <property type="component" value="Unassembled WGS sequence"/>
</dbReference>
<organism evidence="2 3">
    <name type="scientific">Parasitella parasitica</name>
    <dbReference type="NCBI Taxonomy" id="35722"/>
    <lineage>
        <taxon>Eukaryota</taxon>
        <taxon>Fungi</taxon>
        <taxon>Fungi incertae sedis</taxon>
        <taxon>Mucoromycota</taxon>
        <taxon>Mucoromycotina</taxon>
        <taxon>Mucoromycetes</taxon>
        <taxon>Mucorales</taxon>
        <taxon>Mucorineae</taxon>
        <taxon>Mucoraceae</taxon>
        <taxon>Parasitella</taxon>
    </lineage>
</organism>
<feature type="non-terminal residue" evidence="2">
    <location>
        <position position="1"/>
    </location>
</feature>
<dbReference type="PANTHER" id="PTHR46564">
    <property type="entry name" value="TRANSPOSASE"/>
    <property type="match status" value="1"/>
</dbReference>
<dbReference type="InterPro" id="IPR036397">
    <property type="entry name" value="RNaseH_sf"/>
</dbReference>
<dbReference type="InterPro" id="IPR012337">
    <property type="entry name" value="RNaseH-like_sf"/>
</dbReference>
<feature type="domain" description="Tc1-like transposase DDE" evidence="1">
    <location>
        <begin position="9"/>
        <end position="80"/>
    </location>
</feature>
<protein>
    <recommendedName>
        <fullName evidence="1">Tc1-like transposase DDE domain-containing protein</fullName>
    </recommendedName>
</protein>
<name>A0A0B7N2K0_9FUNG</name>
<gene>
    <name evidence="2" type="primary">PARPA_03169.1 scaffold 7132</name>
</gene>
<dbReference type="AlphaFoldDB" id="A0A0B7N2K0"/>
<dbReference type="EMBL" id="LN722125">
    <property type="protein sequence ID" value="CEP09623.1"/>
    <property type="molecule type" value="Genomic_DNA"/>
</dbReference>
<reference evidence="2 3" key="1">
    <citation type="submission" date="2014-09" db="EMBL/GenBank/DDBJ databases">
        <authorList>
            <person name="Ellenberger Sabrina"/>
        </authorList>
    </citation>
    <scope>NUCLEOTIDE SEQUENCE [LARGE SCALE GENOMIC DNA]</scope>
    <source>
        <strain evidence="2 3">CBS 412.66</strain>
    </source>
</reference>
<sequence length="225" mass="25855">SFLKETLDEMDKHPHMKGHYLIMDNAPIHTSNDIAKYVEYRGYRCAYLPPYSPELNPIEQFWSVAKSKIKRQRFLQQETLSTRIREACNNISVVEKRTCKLITATGINKHSKKIILNATFTAAKPFFHPVHSVFTTMSSNSEVVVTHSQAACIFYGQEITPENELLNEAKIDAMHELELCYINETPSEPFLVCRLGEQDTFHFVTRNTVARQIVPAPPRLLKRTT</sequence>
<dbReference type="InterPro" id="IPR038717">
    <property type="entry name" value="Tc1-like_DDE_dom"/>
</dbReference>
<dbReference type="PANTHER" id="PTHR46564:SF1">
    <property type="entry name" value="TRANSPOSASE"/>
    <property type="match status" value="1"/>
</dbReference>
<accession>A0A0B7N2K0</accession>
<dbReference type="Pfam" id="PF13358">
    <property type="entry name" value="DDE_3"/>
    <property type="match status" value="1"/>
</dbReference>
<dbReference type="Gene3D" id="3.30.420.10">
    <property type="entry name" value="Ribonuclease H-like superfamily/Ribonuclease H"/>
    <property type="match status" value="1"/>
</dbReference>
<dbReference type="STRING" id="35722.A0A0B7N2K0"/>
<dbReference type="SUPFAM" id="SSF53098">
    <property type="entry name" value="Ribonuclease H-like"/>
    <property type="match status" value="1"/>
</dbReference>
<dbReference type="GO" id="GO:0003676">
    <property type="term" value="F:nucleic acid binding"/>
    <property type="evidence" value="ECO:0007669"/>
    <property type="project" value="InterPro"/>
</dbReference>
<evidence type="ECO:0000259" key="1">
    <source>
        <dbReference type="Pfam" id="PF13358"/>
    </source>
</evidence>
<proteinExistence type="predicted"/>
<evidence type="ECO:0000313" key="2">
    <source>
        <dbReference type="EMBL" id="CEP09623.1"/>
    </source>
</evidence>
<dbReference type="OrthoDB" id="2266637at2759"/>
<keyword evidence="3" id="KW-1185">Reference proteome</keyword>